<dbReference type="InParanoid" id="G9MFN3"/>
<accession>G9MFN3</accession>
<dbReference type="EMBL" id="ABDF02000001">
    <property type="protein sequence ID" value="EHK27509.1"/>
    <property type="molecule type" value="Genomic_DNA"/>
</dbReference>
<feature type="chain" id="PRO_5003523866" evidence="1">
    <location>
        <begin position="29"/>
        <end position="242"/>
    </location>
</feature>
<reference evidence="2 3" key="1">
    <citation type="journal article" date="2011" name="Genome Biol.">
        <title>Comparative genome sequence analysis underscores mycoparasitism as the ancestral life style of Trichoderma.</title>
        <authorList>
            <person name="Kubicek C.P."/>
            <person name="Herrera-Estrella A."/>
            <person name="Seidl-Seiboth V."/>
            <person name="Martinez D.A."/>
            <person name="Druzhinina I.S."/>
            <person name="Thon M."/>
            <person name="Zeilinger S."/>
            <person name="Casas-Flores S."/>
            <person name="Horwitz B.A."/>
            <person name="Mukherjee P.K."/>
            <person name="Mukherjee M."/>
            <person name="Kredics L."/>
            <person name="Alcaraz L.D."/>
            <person name="Aerts A."/>
            <person name="Antal Z."/>
            <person name="Atanasova L."/>
            <person name="Cervantes-Badillo M.G."/>
            <person name="Challacombe J."/>
            <person name="Chertkov O."/>
            <person name="McCluskey K."/>
            <person name="Coulpier F."/>
            <person name="Deshpande N."/>
            <person name="von Doehren H."/>
            <person name="Ebbole D.J."/>
            <person name="Esquivel-Naranjo E.U."/>
            <person name="Fekete E."/>
            <person name="Flipphi M."/>
            <person name="Glaser F."/>
            <person name="Gomez-Rodriguez E.Y."/>
            <person name="Gruber S."/>
            <person name="Han C."/>
            <person name="Henrissat B."/>
            <person name="Hermosa R."/>
            <person name="Hernandez-Onate M."/>
            <person name="Karaffa L."/>
            <person name="Kosti I."/>
            <person name="Le Crom S."/>
            <person name="Lindquist E."/>
            <person name="Lucas S."/>
            <person name="Luebeck M."/>
            <person name="Luebeck P.S."/>
            <person name="Margeot A."/>
            <person name="Metz B."/>
            <person name="Misra M."/>
            <person name="Nevalainen H."/>
            <person name="Omann M."/>
            <person name="Packer N."/>
            <person name="Perrone G."/>
            <person name="Uresti-Rivera E.E."/>
            <person name="Salamov A."/>
            <person name="Schmoll M."/>
            <person name="Seiboth B."/>
            <person name="Shapiro H."/>
            <person name="Sukno S."/>
            <person name="Tamayo-Ramos J.A."/>
            <person name="Tisch D."/>
            <person name="Wiest A."/>
            <person name="Wilkinson H.H."/>
            <person name="Zhang M."/>
            <person name="Coutinho P.M."/>
            <person name="Kenerley C.M."/>
            <person name="Monte E."/>
            <person name="Baker S.E."/>
            <person name="Grigoriev I.V."/>
        </authorList>
    </citation>
    <scope>NUCLEOTIDE SEQUENCE [LARGE SCALE GENOMIC DNA]</scope>
    <source>
        <strain evidence="3">Gv29-8 / FGSC 10586</strain>
    </source>
</reference>
<dbReference type="RefSeq" id="XP_013961704.1">
    <property type="nucleotide sequence ID" value="XM_014106229.1"/>
</dbReference>
<evidence type="ECO:0000313" key="3">
    <source>
        <dbReference type="Proteomes" id="UP000007115"/>
    </source>
</evidence>
<dbReference type="VEuPathDB" id="FungiDB:TRIVIDRAFT_62593"/>
<proteinExistence type="predicted"/>
<gene>
    <name evidence="2" type="ORF">TRIVIDRAFT_62593</name>
</gene>
<evidence type="ECO:0000313" key="2">
    <source>
        <dbReference type="EMBL" id="EHK27509.1"/>
    </source>
</evidence>
<protein>
    <submittedName>
        <fullName evidence="2">Uncharacterized protein</fullName>
    </submittedName>
</protein>
<feature type="signal peptide" evidence="1">
    <location>
        <begin position="1"/>
        <end position="28"/>
    </location>
</feature>
<organism evidence="2 3">
    <name type="scientific">Hypocrea virens (strain Gv29-8 / FGSC 10586)</name>
    <name type="common">Gliocladium virens</name>
    <name type="synonym">Trichoderma virens</name>
    <dbReference type="NCBI Taxonomy" id="413071"/>
    <lineage>
        <taxon>Eukaryota</taxon>
        <taxon>Fungi</taxon>
        <taxon>Dikarya</taxon>
        <taxon>Ascomycota</taxon>
        <taxon>Pezizomycotina</taxon>
        <taxon>Sordariomycetes</taxon>
        <taxon>Hypocreomycetidae</taxon>
        <taxon>Hypocreales</taxon>
        <taxon>Hypocreaceae</taxon>
        <taxon>Trichoderma</taxon>
    </lineage>
</organism>
<name>G9MFN3_HYPVG</name>
<dbReference type="HOGENOM" id="CLU_1147321_0_0_1"/>
<dbReference type="GeneID" id="25796375"/>
<dbReference type="Proteomes" id="UP000007115">
    <property type="component" value="Unassembled WGS sequence"/>
</dbReference>
<comment type="caution">
    <text evidence="2">The sequence shown here is derived from an EMBL/GenBank/DDBJ whole genome shotgun (WGS) entry which is preliminary data.</text>
</comment>
<dbReference type="AlphaFoldDB" id="G9MFN3"/>
<sequence length="242" mass="26649">MHLHLSAQSRSSICTLISTLSLPIPTTAQQVVTINTRTTNIIPAIRHQDVQGIPQHRHMHSREGTSISFLPISTVAQQVVIIDSRTTIFIPGIRHQDVQGIPQHHNMRSTEGAVNALHLWTAPSCSIAICAPQKAPSMSFTCGQLHLVASQYALHRRRRQYPSLVDSSISLQNDARCVARRLGLVFALSEPVVFSRASLLPRAFMASHTNDSITEREDYAAAYGHVKPTAFNYTAKNMAGLT</sequence>
<evidence type="ECO:0000256" key="1">
    <source>
        <dbReference type="SAM" id="SignalP"/>
    </source>
</evidence>
<keyword evidence="1" id="KW-0732">Signal</keyword>
<keyword evidence="3" id="KW-1185">Reference proteome</keyword>